<accession>A0A918JKJ8</accession>
<protein>
    <submittedName>
        <fullName evidence="1">Recombinase RecA</fullName>
    </submittedName>
</protein>
<dbReference type="AlphaFoldDB" id="A0A918JKJ8"/>
<dbReference type="InterPro" id="IPR047610">
    <property type="entry name" value="ImuA_translesion"/>
</dbReference>
<dbReference type="NCBIfam" id="NF033429">
    <property type="entry name" value="ImuA_translesion"/>
    <property type="match status" value="1"/>
</dbReference>
<dbReference type="EMBL" id="BMXP01000003">
    <property type="protein sequence ID" value="GGW85261.1"/>
    <property type="molecule type" value="Genomic_DNA"/>
</dbReference>
<keyword evidence="2" id="KW-1185">Reference proteome</keyword>
<evidence type="ECO:0000313" key="2">
    <source>
        <dbReference type="Proteomes" id="UP000631300"/>
    </source>
</evidence>
<organism evidence="1 2">
    <name type="scientific">Alteromonas halophila</name>
    <dbReference type="NCBI Taxonomy" id="516698"/>
    <lineage>
        <taxon>Bacteria</taxon>
        <taxon>Pseudomonadati</taxon>
        <taxon>Pseudomonadota</taxon>
        <taxon>Gammaproteobacteria</taxon>
        <taxon>Alteromonadales</taxon>
        <taxon>Alteromonadaceae</taxon>
        <taxon>Alteromonas/Salinimonas group</taxon>
        <taxon>Alteromonas</taxon>
    </lineage>
</organism>
<proteinExistence type="predicted"/>
<gene>
    <name evidence="1" type="ORF">GCM10007391_18960</name>
</gene>
<dbReference type="Gene3D" id="3.40.50.300">
    <property type="entry name" value="P-loop containing nucleotide triphosphate hydrolases"/>
    <property type="match status" value="1"/>
</dbReference>
<comment type="caution">
    <text evidence="1">The sequence shown here is derived from an EMBL/GenBank/DDBJ whole genome shotgun (WGS) entry which is preliminary data.</text>
</comment>
<dbReference type="Proteomes" id="UP000631300">
    <property type="component" value="Unassembled WGS sequence"/>
</dbReference>
<dbReference type="InterPro" id="IPR027417">
    <property type="entry name" value="P-loop_NTPase"/>
</dbReference>
<reference evidence="1" key="2">
    <citation type="submission" date="2020-09" db="EMBL/GenBank/DDBJ databases">
        <authorList>
            <person name="Sun Q."/>
            <person name="Kim S."/>
        </authorList>
    </citation>
    <scope>NUCLEOTIDE SEQUENCE</scope>
    <source>
        <strain evidence="1">KCTC 22164</strain>
    </source>
</reference>
<sequence>MSDLSLIDNHPHIWRAGQRQASQLRLSTQHPALDEALSGGLIADGAVRIVSQTGIGELSMLTSVLAQFREHKLCVFINPPGILQPAWLASASIQSERVYQVAPTDNDAALWAAEQCLKSSACHCVLVWSHSISPKQARRLQVAASHNNALVVLYMPPRCRRVSLPVSQDLSLQPAQGGLSVNIIKQAQGWPVEDVFVSLAHVPDNQPITRAMALTGSADSKMTHAG</sequence>
<reference evidence="1" key="1">
    <citation type="journal article" date="2014" name="Int. J. Syst. Evol. Microbiol.">
        <title>Complete genome sequence of Corynebacterium casei LMG S-19264T (=DSM 44701T), isolated from a smear-ripened cheese.</title>
        <authorList>
            <consortium name="US DOE Joint Genome Institute (JGI-PGF)"/>
            <person name="Walter F."/>
            <person name="Albersmeier A."/>
            <person name="Kalinowski J."/>
            <person name="Ruckert C."/>
        </authorList>
    </citation>
    <scope>NUCLEOTIDE SEQUENCE</scope>
    <source>
        <strain evidence="1">KCTC 22164</strain>
    </source>
</reference>
<dbReference type="RefSeq" id="WP_189405741.1">
    <property type="nucleotide sequence ID" value="NZ_BMXP01000003.1"/>
</dbReference>
<evidence type="ECO:0000313" key="1">
    <source>
        <dbReference type="EMBL" id="GGW85261.1"/>
    </source>
</evidence>
<name>A0A918JKJ8_9ALTE</name>
<dbReference type="SUPFAM" id="SSF52540">
    <property type="entry name" value="P-loop containing nucleoside triphosphate hydrolases"/>
    <property type="match status" value="1"/>
</dbReference>